<dbReference type="EMBL" id="PHHF01000024">
    <property type="protein sequence ID" value="PTD25477.1"/>
    <property type="molecule type" value="Genomic_DNA"/>
</dbReference>
<dbReference type="SMART" id="SM00671">
    <property type="entry name" value="SEL1"/>
    <property type="match status" value="2"/>
</dbReference>
<dbReference type="SUPFAM" id="SSF81901">
    <property type="entry name" value="HCP-like"/>
    <property type="match status" value="1"/>
</dbReference>
<dbReference type="Proteomes" id="UP000241206">
    <property type="component" value="Unassembled WGS sequence"/>
</dbReference>
<protein>
    <recommendedName>
        <fullName evidence="3">SPOR domain-containing protein</fullName>
    </recommendedName>
</protein>
<name>A0A2T4I5P0_9SPHN</name>
<keyword evidence="2" id="KW-1185">Reference proteome</keyword>
<dbReference type="PANTHER" id="PTHR11102">
    <property type="entry name" value="SEL-1-LIKE PROTEIN"/>
    <property type="match status" value="1"/>
</dbReference>
<sequence length="365" mass="38959">MLVKQFRRHRTATPRGSRRPILSVILLAPGLSAFLCAPLMAGAPTVDAAAVQFASGDIEAALHIWTHRARLGDADAMFNLGQLYRTSRDTAQDEAKARAFYEMAAERGHNPARVMLARMFLQDGEAANAHALLEAAAGAGDPEACFLLGSMIVNGDGVPRNVDRGYVYLVMADLTGFPEAQTVIARLNSVVEHETQQRARMLALDLLSSIGRNSKASPIIGAASFGRTEMMSEALPAVAIPAPSASHLIQVQPSPEGLRSTGQATAARVAAASTTDSSYPGELARGHVLQLGAFPSRMAAMKGWDEILRSHAPLLAAYAPLYLPYRSMTRLRVIAGSGARALCLKLRSKKQPCFVPLPDPRSASP</sequence>
<gene>
    <name evidence="1" type="ORF">CV103_05740</name>
</gene>
<accession>A0A2T4I5P0</accession>
<dbReference type="InterPro" id="IPR011990">
    <property type="entry name" value="TPR-like_helical_dom_sf"/>
</dbReference>
<dbReference type="Pfam" id="PF08238">
    <property type="entry name" value="Sel1"/>
    <property type="match status" value="2"/>
</dbReference>
<dbReference type="InterPro" id="IPR050767">
    <property type="entry name" value="Sel1_AlgK"/>
</dbReference>
<evidence type="ECO:0008006" key="3">
    <source>
        <dbReference type="Google" id="ProtNLM"/>
    </source>
</evidence>
<proteinExistence type="predicted"/>
<reference evidence="1 2" key="1">
    <citation type="submission" date="2017-11" db="EMBL/GenBank/DDBJ databases">
        <title>Sphingomonas oleivorans sp. nov., isolated from oil-contaminated soil.</title>
        <authorList>
            <person name="Wang L."/>
            <person name="Chen L."/>
        </authorList>
    </citation>
    <scope>NUCLEOTIDE SEQUENCE [LARGE SCALE GENOMIC DNA]</scope>
    <source>
        <strain evidence="1 2">K101</strain>
    </source>
</reference>
<dbReference type="PANTHER" id="PTHR11102:SF147">
    <property type="entry name" value="SEL1L ADAPTOR SUBUNIT OF ERAD E3 UBIQUITIN LIGASE"/>
    <property type="match status" value="1"/>
</dbReference>
<evidence type="ECO:0000313" key="2">
    <source>
        <dbReference type="Proteomes" id="UP000241206"/>
    </source>
</evidence>
<dbReference type="Gene3D" id="1.25.40.10">
    <property type="entry name" value="Tetratricopeptide repeat domain"/>
    <property type="match status" value="1"/>
</dbReference>
<dbReference type="GO" id="GO:0036503">
    <property type="term" value="P:ERAD pathway"/>
    <property type="evidence" value="ECO:0007669"/>
    <property type="project" value="TreeGrafter"/>
</dbReference>
<comment type="caution">
    <text evidence="1">The sequence shown here is derived from an EMBL/GenBank/DDBJ whole genome shotgun (WGS) entry which is preliminary data.</text>
</comment>
<dbReference type="AlphaFoldDB" id="A0A2T4I5P0"/>
<dbReference type="InterPro" id="IPR006597">
    <property type="entry name" value="Sel1-like"/>
</dbReference>
<evidence type="ECO:0000313" key="1">
    <source>
        <dbReference type="EMBL" id="PTD25477.1"/>
    </source>
</evidence>
<organism evidence="1 2">
    <name type="scientific">Edaphosphingomonas fennica</name>
    <dbReference type="NCBI Taxonomy" id="114404"/>
    <lineage>
        <taxon>Bacteria</taxon>
        <taxon>Pseudomonadati</taxon>
        <taxon>Pseudomonadota</taxon>
        <taxon>Alphaproteobacteria</taxon>
        <taxon>Sphingomonadales</taxon>
        <taxon>Rhizorhabdaceae</taxon>
        <taxon>Edaphosphingomonas</taxon>
    </lineage>
</organism>